<sequence>MFRETTEDSVCLAASADWATLRATDKLMTITFRLAGKPR</sequence>
<keyword evidence="1" id="KW-0966">Cell projection</keyword>
<dbReference type="EMBL" id="AAUW01000007">
    <property type="protein sequence ID" value="EAV44100.1"/>
    <property type="molecule type" value="Genomic_DNA"/>
</dbReference>
<keyword evidence="1" id="KW-0969">Cilium</keyword>
<dbReference type="AlphaFoldDB" id="A0NT18"/>
<accession>A0NT18</accession>
<reference evidence="1 2" key="1">
    <citation type="submission" date="2006-05" db="EMBL/GenBank/DDBJ databases">
        <authorList>
            <person name="King G."/>
            <person name="Ferriera S."/>
            <person name="Johnson J."/>
            <person name="Kravitz S."/>
            <person name="Beeson K."/>
            <person name="Sutton G."/>
            <person name="Rogers Y.-H."/>
            <person name="Friedman R."/>
            <person name="Frazier M."/>
            <person name="Venter J.C."/>
        </authorList>
    </citation>
    <scope>NUCLEOTIDE SEQUENCE [LARGE SCALE GENOMIC DNA]</scope>
    <source>
        <strain evidence="2">ATCC 25650 / DSM 13394 / JCM 20685 / NBRC 16684 / NCIMB 2208 / IAM 12614 / B1</strain>
    </source>
</reference>
<evidence type="ECO:0000313" key="1">
    <source>
        <dbReference type="EMBL" id="EAV44100.1"/>
    </source>
</evidence>
<evidence type="ECO:0000313" key="2">
    <source>
        <dbReference type="Proteomes" id="UP000004848"/>
    </source>
</evidence>
<proteinExistence type="predicted"/>
<protein>
    <submittedName>
        <fullName evidence="1">Flagellar hook protein E</fullName>
    </submittedName>
</protein>
<keyword evidence="1" id="KW-0282">Flagellum</keyword>
<organism evidence="1 2">
    <name type="scientific">Roseibium aggregatum (strain ATCC 25650 / DSM 13394 / JCM 20685 / NBRC 16684 / NCIMB 2208 / IAM 12614 / B1)</name>
    <name type="common">Stappia aggregata</name>
    <dbReference type="NCBI Taxonomy" id="384765"/>
    <lineage>
        <taxon>Bacteria</taxon>
        <taxon>Pseudomonadati</taxon>
        <taxon>Pseudomonadota</taxon>
        <taxon>Alphaproteobacteria</taxon>
        <taxon>Hyphomicrobiales</taxon>
        <taxon>Stappiaceae</taxon>
        <taxon>Roseibium</taxon>
    </lineage>
</organism>
<dbReference type="Proteomes" id="UP000004848">
    <property type="component" value="Unassembled WGS sequence"/>
</dbReference>
<gene>
    <name evidence="1" type="primary">flgE</name>
    <name evidence="1" type="ORF">SIAM614_14915</name>
</gene>
<comment type="caution">
    <text evidence="1">The sequence shown here is derived from an EMBL/GenBank/DDBJ whole genome shotgun (WGS) entry which is preliminary data.</text>
</comment>
<name>A0NT18_ROSAI</name>